<dbReference type="InterPro" id="IPR002350">
    <property type="entry name" value="Kazal_dom"/>
</dbReference>
<dbReference type="InterPro" id="IPR036058">
    <property type="entry name" value="Kazal_dom_sf"/>
</dbReference>
<sequence>AYCFTSVLRFLVKLRMMFRVILSVFLVVVVQLCSARSPILPDLPGSVPCPVSCPPVHHPICGSDAVTYENECQLDLVACQGSPIHKVSEGACAGSDTQSNDCFYDCDEIFTPVCGNDGRTYGSECELNYTMCKDPSLLKSHNGRCGSRSTEGRTIEDGCPVICGDENSPVCGSDGVTYDSLCELRQAACNDATIVMMAVGECEEVSTTEMPTTTMIEEFYLEQPEN</sequence>
<keyword evidence="2" id="KW-0722">Serine protease inhibitor</keyword>
<keyword evidence="1" id="KW-0646">Protease inhibitor</keyword>
<reference evidence="5 6" key="1">
    <citation type="submission" date="2023-11" db="EMBL/GenBank/DDBJ databases">
        <title>Halocaridina rubra genome assembly.</title>
        <authorList>
            <person name="Smith C."/>
        </authorList>
    </citation>
    <scope>NUCLEOTIDE SEQUENCE [LARGE SCALE GENOMIC DNA]</scope>
    <source>
        <strain evidence="5">EP-1</strain>
        <tissue evidence="5">Whole</tissue>
    </source>
</reference>
<dbReference type="CDD" id="cd00104">
    <property type="entry name" value="KAZAL_FS"/>
    <property type="match status" value="3"/>
</dbReference>
<dbReference type="EMBL" id="JAXCGZ010004010">
    <property type="protein sequence ID" value="KAK7082464.1"/>
    <property type="molecule type" value="Genomic_DNA"/>
</dbReference>
<protein>
    <recommendedName>
        <fullName evidence="4">Kazal-like domain-containing protein</fullName>
    </recommendedName>
</protein>
<evidence type="ECO:0000313" key="6">
    <source>
        <dbReference type="Proteomes" id="UP001381693"/>
    </source>
</evidence>
<name>A0AAN9ACA6_HALRR</name>
<gene>
    <name evidence="5" type="ORF">SK128_002934</name>
</gene>
<keyword evidence="3" id="KW-1015">Disulfide bond</keyword>
<dbReference type="Proteomes" id="UP001381693">
    <property type="component" value="Unassembled WGS sequence"/>
</dbReference>
<dbReference type="PANTHER" id="PTHR10913">
    <property type="entry name" value="FOLLISTATIN-RELATED"/>
    <property type="match status" value="1"/>
</dbReference>
<feature type="non-terminal residue" evidence="5">
    <location>
        <position position="1"/>
    </location>
</feature>
<evidence type="ECO:0000256" key="2">
    <source>
        <dbReference type="ARBA" id="ARBA00022900"/>
    </source>
</evidence>
<dbReference type="Pfam" id="PF00050">
    <property type="entry name" value="Kazal_1"/>
    <property type="match status" value="1"/>
</dbReference>
<dbReference type="Pfam" id="PF07648">
    <property type="entry name" value="Kazal_2"/>
    <property type="match status" value="2"/>
</dbReference>
<dbReference type="InterPro" id="IPR050653">
    <property type="entry name" value="Prot_Inhib_GrowthFact_Antg"/>
</dbReference>
<dbReference type="SMART" id="SM00280">
    <property type="entry name" value="KAZAL"/>
    <property type="match status" value="3"/>
</dbReference>
<organism evidence="5 6">
    <name type="scientific">Halocaridina rubra</name>
    <name type="common">Hawaiian red shrimp</name>
    <dbReference type="NCBI Taxonomy" id="373956"/>
    <lineage>
        <taxon>Eukaryota</taxon>
        <taxon>Metazoa</taxon>
        <taxon>Ecdysozoa</taxon>
        <taxon>Arthropoda</taxon>
        <taxon>Crustacea</taxon>
        <taxon>Multicrustacea</taxon>
        <taxon>Malacostraca</taxon>
        <taxon>Eumalacostraca</taxon>
        <taxon>Eucarida</taxon>
        <taxon>Decapoda</taxon>
        <taxon>Pleocyemata</taxon>
        <taxon>Caridea</taxon>
        <taxon>Atyoidea</taxon>
        <taxon>Atyidae</taxon>
        <taxon>Halocaridina</taxon>
    </lineage>
</organism>
<comment type="caution">
    <text evidence="5">The sequence shown here is derived from an EMBL/GenBank/DDBJ whole genome shotgun (WGS) entry which is preliminary data.</text>
</comment>
<dbReference type="PROSITE" id="PS51465">
    <property type="entry name" value="KAZAL_2"/>
    <property type="match status" value="3"/>
</dbReference>
<dbReference type="PANTHER" id="PTHR10913:SF45">
    <property type="entry name" value="FOLLISTATIN, ISOFORM A-RELATED"/>
    <property type="match status" value="1"/>
</dbReference>
<proteinExistence type="predicted"/>
<feature type="domain" description="Kazal-like" evidence="4">
    <location>
        <begin position="43"/>
        <end position="94"/>
    </location>
</feature>
<evidence type="ECO:0000256" key="1">
    <source>
        <dbReference type="ARBA" id="ARBA00022690"/>
    </source>
</evidence>
<feature type="domain" description="Kazal-like" evidence="4">
    <location>
        <begin position="153"/>
        <end position="204"/>
    </location>
</feature>
<dbReference type="Gene3D" id="3.30.60.30">
    <property type="match status" value="3"/>
</dbReference>
<evidence type="ECO:0000313" key="5">
    <source>
        <dbReference type="EMBL" id="KAK7082464.1"/>
    </source>
</evidence>
<keyword evidence="6" id="KW-1185">Reference proteome</keyword>
<accession>A0AAN9ACA6</accession>
<dbReference type="GO" id="GO:0005576">
    <property type="term" value="C:extracellular region"/>
    <property type="evidence" value="ECO:0007669"/>
    <property type="project" value="TreeGrafter"/>
</dbReference>
<dbReference type="SUPFAM" id="SSF100895">
    <property type="entry name" value="Kazal-type serine protease inhibitors"/>
    <property type="match status" value="3"/>
</dbReference>
<evidence type="ECO:0000259" key="4">
    <source>
        <dbReference type="PROSITE" id="PS51465"/>
    </source>
</evidence>
<evidence type="ECO:0000256" key="3">
    <source>
        <dbReference type="ARBA" id="ARBA00023157"/>
    </source>
</evidence>
<dbReference type="AlphaFoldDB" id="A0AAN9ACA6"/>
<feature type="domain" description="Kazal-like" evidence="4">
    <location>
        <begin position="96"/>
        <end position="147"/>
    </location>
</feature>